<feature type="domain" description="Saccharopine dehydrogenase NADP binding" evidence="1">
    <location>
        <begin position="14"/>
        <end position="156"/>
    </location>
</feature>
<dbReference type="AlphaFoldDB" id="A0A5N3PGR1"/>
<accession>A0A5N3PGR1</accession>
<comment type="caution">
    <text evidence="3">The sequence shown here is derived from an EMBL/GenBank/DDBJ whole genome shotgun (WGS) entry which is preliminary data.</text>
</comment>
<protein>
    <submittedName>
        <fullName evidence="3">Homospermidine synthase</fullName>
    </submittedName>
</protein>
<evidence type="ECO:0000313" key="3">
    <source>
        <dbReference type="EMBL" id="KAB0268899.1"/>
    </source>
</evidence>
<evidence type="ECO:0000259" key="2">
    <source>
        <dbReference type="Pfam" id="PF16653"/>
    </source>
</evidence>
<dbReference type="InterPro" id="IPR032095">
    <property type="entry name" value="Sacchrp_dh-like_C"/>
</dbReference>
<dbReference type="Pfam" id="PF16653">
    <property type="entry name" value="Sacchrp_dh_C"/>
    <property type="match status" value="1"/>
</dbReference>
<dbReference type="Gene3D" id="3.30.360.30">
    <property type="entry name" value="homospermidine synthase like"/>
    <property type="match status" value="1"/>
</dbReference>
<dbReference type="Proteomes" id="UP000325684">
    <property type="component" value="Unassembled WGS sequence"/>
</dbReference>
<sequence>MTNPPIHGRITGPIVMIGFGSIGKGMLPLIERHFEFDRSRLVVIDPDDKDRRLLDERGIRFIHKGLTPDNYREILKPLLTEGGGQGFCVNLSVDTSSRDILELSRELGALYIDTVAEPWLGFYFDKNAGPEARTNYALREIILDARRRNPGGPTAVNCCGANPGMVSWLVKQALLNLAKDIGIKHDEPKSREDWAALMSRVGVKGIHVAERDTQRATSEKPMGVFVNTWSVEGFVSEGMQPAELGWGTHEKWMPDNGRTHTTGNQSAIYLLQPGADTRVRSWTPIAGSQRAFLVTHNEAISIADYFTMREGEKVVFRPTCHYAYHPCNEAVLSLHEMFGNAGKPQETFHILTEDEIVDGIDELGVLLYGHAKNAYWYGSQLSIEETRKLAPYQNATGLQVTSAVLAGMVWALENPQAGIVEADDIDFRRCLEVQRPYLGPVVGVYTDWTPLEGRPGFFAEDIDTSDPWQFRNVLVR</sequence>
<feature type="domain" description="Saccharopine dehydrogenase-like C-terminal" evidence="2">
    <location>
        <begin position="160"/>
        <end position="441"/>
    </location>
</feature>
<dbReference type="InterPro" id="IPR023181">
    <property type="entry name" value="Homospermid_syn-like_C"/>
</dbReference>
<gene>
    <name evidence="3" type="ORF">FEZ63_01935</name>
</gene>
<keyword evidence="4" id="KW-1185">Reference proteome</keyword>
<name>A0A5N3PGR1_9HYPH</name>
<reference evidence="3 4" key="1">
    <citation type="journal article" date="2019" name="Microorganisms">
        <title>Genome Insights into the Novel Species Microvirga brassicacearum, a Rapeseed Endophyte with Biotechnological Potential.</title>
        <authorList>
            <person name="Jimenez-Gomez A."/>
            <person name="Saati-Santamaria Z."/>
            <person name="Igual J.M."/>
            <person name="Rivas R."/>
            <person name="Mateos P.F."/>
            <person name="Garcia-Fraile P."/>
        </authorList>
    </citation>
    <scope>NUCLEOTIDE SEQUENCE [LARGE SCALE GENOMIC DNA]</scope>
    <source>
        <strain evidence="3 4">CDVBN77</strain>
    </source>
</reference>
<dbReference type="InterPro" id="IPR005097">
    <property type="entry name" value="Sacchrp_dh_NADP-bd"/>
</dbReference>
<dbReference type="Pfam" id="PF03435">
    <property type="entry name" value="Sacchrp_dh_NADP"/>
    <property type="match status" value="1"/>
</dbReference>
<dbReference type="RefSeq" id="WP_150941956.1">
    <property type="nucleotide sequence ID" value="NZ_VCMV01000003.1"/>
</dbReference>
<dbReference type="Gene3D" id="3.40.50.720">
    <property type="entry name" value="NAD(P)-binding Rossmann-like Domain"/>
    <property type="match status" value="1"/>
</dbReference>
<evidence type="ECO:0000313" key="4">
    <source>
        <dbReference type="Proteomes" id="UP000325684"/>
    </source>
</evidence>
<organism evidence="3 4">
    <name type="scientific">Microvirga brassicacearum</name>
    <dbReference type="NCBI Taxonomy" id="2580413"/>
    <lineage>
        <taxon>Bacteria</taxon>
        <taxon>Pseudomonadati</taxon>
        <taxon>Pseudomonadota</taxon>
        <taxon>Alphaproteobacteria</taxon>
        <taxon>Hyphomicrobiales</taxon>
        <taxon>Methylobacteriaceae</taxon>
        <taxon>Microvirga</taxon>
    </lineage>
</organism>
<dbReference type="EMBL" id="VCMV01000003">
    <property type="protein sequence ID" value="KAB0268899.1"/>
    <property type="molecule type" value="Genomic_DNA"/>
</dbReference>
<proteinExistence type="predicted"/>
<evidence type="ECO:0000259" key="1">
    <source>
        <dbReference type="Pfam" id="PF03435"/>
    </source>
</evidence>
<dbReference type="OrthoDB" id="9767495at2"/>